<sequence length="115" mass="12640">MVLEEVTQTFRSARALQIDLGVRRGDVKLPIRQGRCRSISEGLVVLHVPWRPYRLTIGLVGLGVLRDVGKEKFCHLRVPLSSACCSGGMEMVLGCPIFSVDGLPNGSYDVTLADW</sequence>
<evidence type="ECO:0000313" key="2">
    <source>
        <dbReference type="Proteomes" id="UP000507222"/>
    </source>
</evidence>
<organism evidence="1 2">
    <name type="scientific">Prunus armeniaca</name>
    <name type="common">Apricot</name>
    <name type="synonym">Armeniaca vulgaris</name>
    <dbReference type="NCBI Taxonomy" id="36596"/>
    <lineage>
        <taxon>Eukaryota</taxon>
        <taxon>Viridiplantae</taxon>
        <taxon>Streptophyta</taxon>
        <taxon>Embryophyta</taxon>
        <taxon>Tracheophyta</taxon>
        <taxon>Spermatophyta</taxon>
        <taxon>Magnoliopsida</taxon>
        <taxon>eudicotyledons</taxon>
        <taxon>Gunneridae</taxon>
        <taxon>Pentapetalae</taxon>
        <taxon>rosids</taxon>
        <taxon>fabids</taxon>
        <taxon>Rosales</taxon>
        <taxon>Rosaceae</taxon>
        <taxon>Amygdaloideae</taxon>
        <taxon>Amygdaleae</taxon>
        <taxon>Prunus</taxon>
    </lineage>
</organism>
<dbReference type="Proteomes" id="UP000507222">
    <property type="component" value="Unassembled WGS sequence"/>
</dbReference>
<dbReference type="AlphaFoldDB" id="A0A6J5TVY9"/>
<gene>
    <name evidence="1" type="ORF">CURHAP_LOCUS11480</name>
</gene>
<dbReference type="EMBL" id="CAEKDK010000002">
    <property type="protein sequence ID" value="CAB4268256.1"/>
    <property type="molecule type" value="Genomic_DNA"/>
</dbReference>
<name>A0A6J5TVY9_PRUAR</name>
<protein>
    <submittedName>
        <fullName evidence="1">Uncharacterized protein</fullName>
    </submittedName>
</protein>
<reference evidence="1 2" key="1">
    <citation type="submission" date="2020-05" db="EMBL/GenBank/DDBJ databases">
        <authorList>
            <person name="Campoy J."/>
            <person name="Schneeberger K."/>
            <person name="Spophaly S."/>
        </authorList>
    </citation>
    <scope>NUCLEOTIDE SEQUENCE [LARGE SCALE GENOMIC DNA]</scope>
    <source>
        <strain evidence="1">PruArmRojPasFocal</strain>
    </source>
</reference>
<proteinExistence type="predicted"/>
<accession>A0A6J5TVY9</accession>
<evidence type="ECO:0000313" key="1">
    <source>
        <dbReference type="EMBL" id="CAB4268256.1"/>
    </source>
</evidence>